<dbReference type="EMBL" id="JBFOLK010000004">
    <property type="protein sequence ID" value="KAL2518183.1"/>
    <property type="molecule type" value="Genomic_DNA"/>
</dbReference>
<feature type="region of interest" description="Disordered" evidence="1">
    <location>
        <begin position="1"/>
        <end position="45"/>
    </location>
</feature>
<sequence length="287" mass="32558">MSGSDNENLRRTRHATDGETVAAAKDAGAPRRRRGRRAPTNFEREMKTIAASPQRYGDDQQAQLSPLPVIAENLKQTRSFEVDDDDDNLLFSAGIKNMSIPHEFCVPKITSYTGKGDPLDHIDTYKTEMSLRGATPTPKCRAFHLILSGGTKRWYNKLVTGSISSWPELKKTFINYFSCEKPASVPMQYLHNIRQAESELLQSYLSHFDEEMLFCERITDAEVLSVLKGGLDVNLSFWRDLSNKNSTTFDQLVEMITEEITNENMILHRNRGGVAPNQMSRMNYGRN</sequence>
<gene>
    <name evidence="3" type="ORF">Adt_14430</name>
</gene>
<name>A0ABD1U063_9LAMI</name>
<dbReference type="InterPro" id="IPR005162">
    <property type="entry name" value="Retrotrans_gag_dom"/>
</dbReference>
<dbReference type="Pfam" id="PF03732">
    <property type="entry name" value="Retrotrans_gag"/>
    <property type="match status" value="1"/>
</dbReference>
<comment type="caution">
    <text evidence="3">The sequence shown here is derived from an EMBL/GenBank/DDBJ whole genome shotgun (WGS) entry which is preliminary data.</text>
</comment>
<feature type="compositionally biased region" description="Basic and acidic residues" evidence="1">
    <location>
        <begin position="7"/>
        <end position="17"/>
    </location>
</feature>
<feature type="domain" description="Retrotransposon gag" evidence="2">
    <location>
        <begin position="142"/>
        <end position="232"/>
    </location>
</feature>
<protein>
    <submittedName>
        <fullName evidence="3">Retrotrans gag domain-containing protein</fullName>
    </submittedName>
</protein>
<proteinExistence type="predicted"/>
<dbReference type="AlphaFoldDB" id="A0ABD1U063"/>
<evidence type="ECO:0000256" key="1">
    <source>
        <dbReference type="SAM" id="MobiDB-lite"/>
    </source>
</evidence>
<accession>A0ABD1U063</accession>
<reference evidence="4" key="1">
    <citation type="submission" date="2024-07" db="EMBL/GenBank/DDBJ databases">
        <title>Two chromosome-level genome assemblies of Korean endemic species Abeliophyllum distichum and Forsythia ovata (Oleaceae).</title>
        <authorList>
            <person name="Jang H."/>
        </authorList>
    </citation>
    <scope>NUCLEOTIDE SEQUENCE [LARGE SCALE GENOMIC DNA]</scope>
</reference>
<dbReference type="PANTHER" id="PTHR33223:SF10">
    <property type="entry name" value="AMINOTRANSFERASE-LIKE PLANT MOBILE DOMAIN-CONTAINING PROTEIN"/>
    <property type="match status" value="1"/>
</dbReference>
<evidence type="ECO:0000313" key="3">
    <source>
        <dbReference type="EMBL" id="KAL2518183.1"/>
    </source>
</evidence>
<dbReference type="Proteomes" id="UP001604336">
    <property type="component" value="Unassembled WGS sequence"/>
</dbReference>
<keyword evidence="4" id="KW-1185">Reference proteome</keyword>
<evidence type="ECO:0000313" key="4">
    <source>
        <dbReference type="Proteomes" id="UP001604336"/>
    </source>
</evidence>
<organism evidence="3 4">
    <name type="scientific">Abeliophyllum distichum</name>
    <dbReference type="NCBI Taxonomy" id="126358"/>
    <lineage>
        <taxon>Eukaryota</taxon>
        <taxon>Viridiplantae</taxon>
        <taxon>Streptophyta</taxon>
        <taxon>Embryophyta</taxon>
        <taxon>Tracheophyta</taxon>
        <taxon>Spermatophyta</taxon>
        <taxon>Magnoliopsida</taxon>
        <taxon>eudicotyledons</taxon>
        <taxon>Gunneridae</taxon>
        <taxon>Pentapetalae</taxon>
        <taxon>asterids</taxon>
        <taxon>lamiids</taxon>
        <taxon>Lamiales</taxon>
        <taxon>Oleaceae</taxon>
        <taxon>Forsythieae</taxon>
        <taxon>Abeliophyllum</taxon>
    </lineage>
</organism>
<evidence type="ECO:0000259" key="2">
    <source>
        <dbReference type="Pfam" id="PF03732"/>
    </source>
</evidence>
<dbReference type="PANTHER" id="PTHR33223">
    <property type="entry name" value="CCHC-TYPE DOMAIN-CONTAINING PROTEIN"/>
    <property type="match status" value="1"/>
</dbReference>